<comment type="caution">
    <text evidence="3">The sequence shown here is derived from an EMBL/GenBank/DDBJ whole genome shotgun (WGS) entry which is preliminary data.</text>
</comment>
<dbReference type="Gene3D" id="3.40.190.170">
    <property type="entry name" value="Bacterial extracellular solute-binding protein, family 7"/>
    <property type="match status" value="1"/>
</dbReference>
<feature type="chain" id="PRO_5043802062" evidence="2">
    <location>
        <begin position="31"/>
        <end position="346"/>
    </location>
</feature>
<sequence length="346" mass="37839">MTRRRCVPAITLWVAAALLSGAAFSQPATAETTMTFSHFVPTGHRVHAGAEMWAKSIEEASGGDIKVRIFPAQQLGKAADHYDMIASGQVGAGWFVSGYSPGRFPIIEAGELPFLMTDAATGARVLHEWYAEKAREEMPEIRFCLFATHDPGRIHTRAKVETISDLKGMKIRPASASVGNYLAALGAIPVKLAAPEARQGVERGVVDGVTFPWNTIINFGLAEDLVHHVDLPFYVPMAMYGVNPAFYENLSPENRKVIDDHCTPEWSERITSDWATWEQDGRQELEDIGGHTIVTVAPEDRAPWVEKAQGLYADWAAQVDQRYGDGAAGPMMEDLQARLSQAGAGF</sequence>
<keyword evidence="4" id="KW-1185">Reference proteome</keyword>
<evidence type="ECO:0000313" key="4">
    <source>
        <dbReference type="Proteomes" id="UP001378188"/>
    </source>
</evidence>
<name>A0AAW9RY95_9HYPH</name>
<evidence type="ECO:0000256" key="2">
    <source>
        <dbReference type="SAM" id="SignalP"/>
    </source>
</evidence>
<dbReference type="PANTHER" id="PTHR33376:SF15">
    <property type="entry name" value="BLL6794 PROTEIN"/>
    <property type="match status" value="1"/>
</dbReference>
<dbReference type="InterPro" id="IPR018389">
    <property type="entry name" value="DctP_fam"/>
</dbReference>
<dbReference type="Proteomes" id="UP001378188">
    <property type="component" value="Unassembled WGS sequence"/>
</dbReference>
<protein>
    <submittedName>
        <fullName evidence="3">TRAP transporter substrate-binding protein</fullName>
    </submittedName>
</protein>
<dbReference type="CDD" id="cd13665">
    <property type="entry name" value="PBP2_TRAP_Dctp3_4"/>
    <property type="match status" value="1"/>
</dbReference>
<keyword evidence="1 2" id="KW-0732">Signal</keyword>
<organism evidence="3 4">
    <name type="scientific">Microbaculum marinum</name>
    <dbReference type="NCBI Taxonomy" id="1764581"/>
    <lineage>
        <taxon>Bacteria</taxon>
        <taxon>Pseudomonadati</taxon>
        <taxon>Pseudomonadota</taxon>
        <taxon>Alphaproteobacteria</taxon>
        <taxon>Hyphomicrobiales</taxon>
        <taxon>Tepidamorphaceae</taxon>
        <taxon>Microbaculum</taxon>
    </lineage>
</organism>
<evidence type="ECO:0000256" key="1">
    <source>
        <dbReference type="ARBA" id="ARBA00022729"/>
    </source>
</evidence>
<dbReference type="SUPFAM" id="SSF53850">
    <property type="entry name" value="Periplasmic binding protein-like II"/>
    <property type="match status" value="1"/>
</dbReference>
<reference evidence="3 4" key="1">
    <citation type="submission" date="2024-02" db="EMBL/GenBank/DDBJ databases">
        <title>Genome analysis and characterization of Microbaculum marinisediminis sp. nov., isolated from marine sediment.</title>
        <authorList>
            <person name="Du Z.-J."/>
            <person name="Ye Y.-Q."/>
            <person name="Zhang Z.-R."/>
            <person name="Yuan S.-M."/>
            <person name="Zhang X.-Y."/>
        </authorList>
    </citation>
    <scope>NUCLEOTIDE SEQUENCE [LARGE SCALE GENOMIC DNA]</scope>
    <source>
        <strain evidence="3 4">SDUM1044001</strain>
    </source>
</reference>
<dbReference type="InterPro" id="IPR038404">
    <property type="entry name" value="TRAP_DctP_sf"/>
</dbReference>
<dbReference type="PANTHER" id="PTHR33376">
    <property type="match status" value="1"/>
</dbReference>
<dbReference type="GO" id="GO:0055085">
    <property type="term" value="P:transmembrane transport"/>
    <property type="evidence" value="ECO:0007669"/>
    <property type="project" value="InterPro"/>
</dbReference>
<gene>
    <name evidence="3" type="ORF">V3328_13890</name>
</gene>
<dbReference type="RefSeq" id="WP_340330273.1">
    <property type="nucleotide sequence ID" value="NZ_JAZHOF010000005.1"/>
</dbReference>
<dbReference type="NCBIfam" id="NF037995">
    <property type="entry name" value="TRAP_S1"/>
    <property type="match status" value="1"/>
</dbReference>
<dbReference type="Pfam" id="PF03480">
    <property type="entry name" value="DctP"/>
    <property type="match status" value="1"/>
</dbReference>
<dbReference type="EMBL" id="JAZHOF010000005">
    <property type="protein sequence ID" value="MEJ8572576.1"/>
    <property type="molecule type" value="Genomic_DNA"/>
</dbReference>
<proteinExistence type="predicted"/>
<feature type="signal peptide" evidence="2">
    <location>
        <begin position="1"/>
        <end position="30"/>
    </location>
</feature>
<dbReference type="AlphaFoldDB" id="A0AAW9RY95"/>
<evidence type="ECO:0000313" key="3">
    <source>
        <dbReference type="EMBL" id="MEJ8572576.1"/>
    </source>
</evidence>
<accession>A0AAW9RY95</accession>